<sequence length="233" mass="26392">MSYIKIQTTAEAKEKIRDAMVVIQEGADNLQGSADIKEKSKELEKVVNHYEASLCPMMNKLNPPLNKEYALSEDCLKATLKTLDPKPTNIQAVNPLNVEHDYFEVVFSRSTYASVGLAKLNFPKEEQFGHLKNSVSITSNGNLWMNGKKTENFVWPKFDKKTIGVGVKYRDNPINCMKKAWKIYFTYNGVKIGSSLQYENDDALIPSISLAGPQATFEANFGERPFMFKFEKK</sequence>
<dbReference type="InterPro" id="IPR001870">
    <property type="entry name" value="B30.2/SPRY"/>
</dbReference>
<dbReference type="SUPFAM" id="SSF49899">
    <property type="entry name" value="Concanavalin A-like lectins/glucanases"/>
    <property type="match status" value="1"/>
</dbReference>
<reference evidence="3" key="1">
    <citation type="submission" date="2022-11" db="UniProtKB">
        <authorList>
            <consortium name="WormBaseParasite"/>
        </authorList>
    </citation>
    <scope>IDENTIFICATION</scope>
</reference>
<dbReference type="Gene3D" id="2.60.120.920">
    <property type="match status" value="1"/>
</dbReference>
<dbReference type="InterPro" id="IPR043136">
    <property type="entry name" value="B30.2/SPRY_sf"/>
</dbReference>
<dbReference type="InterPro" id="IPR044736">
    <property type="entry name" value="Gid1/RanBPM/SPLA_SPRY"/>
</dbReference>
<dbReference type="PROSITE" id="PS50188">
    <property type="entry name" value="B302_SPRY"/>
    <property type="match status" value="1"/>
</dbReference>
<accession>A0A914LPI3</accession>
<keyword evidence="2" id="KW-1185">Reference proteome</keyword>
<dbReference type="WBParaSite" id="Minc3s00725g16561">
    <property type="protein sequence ID" value="Minc3s00725g16561"/>
    <property type="gene ID" value="Minc3s00725g16561"/>
</dbReference>
<proteinExistence type="predicted"/>
<dbReference type="CDD" id="cd12885">
    <property type="entry name" value="SPRY_RanBP_like"/>
    <property type="match status" value="1"/>
</dbReference>
<organism evidence="2 3">
    <name type="scientific">Meloidogyne incognita</name>
    <name type="common">Southern root-knot nematode worm</name>
    <name type="synonym">Oxyuris incognita</name>
    <dbReference type="NCBI Taxonomy" id="6306"/>
    <lineage>
        <taxon>Eukaryota</taxon>
        <taxon>Metazoa</taxon>
        <taxon>Ecdysozoa</taxon>
        <taxon>Nematoda</taxon>
        <taxon>Chromadorea</taxon>
        <taxon>Rhabditida</taxon>
        <taxon>Tylenchina</taxon>
        <taxon>Tylenchomorpha</taxon>
        <taxon>Tylenchoidea</taxon>
        <taxon>Meloidogynidae</taxon>
        <taxon>Meloidogyninae</taxon>
        <taxon>Meloidogyne</taxon>
        <taxon>Meloidogyne incognita group</taxon>
    </lineage>
</organism>
<evidence type="ECO:0000259" key="1">
    <source>
        <dbReference type="PROSITE" id="PS50188"/>
    </source>
</evidence>
<name>A0A914LPI3_MELIC</name>
<protein>
    <submittedName>
        <fullName evidence="3">B30.2/SPRY domain-containing protein</fullName>
    </submittedName>
</protein>
<dbReference type="AlphaFoldDB" id="A0A914LPI3"/>
<evidence type="ECO:0000313" key="3">
    <source>
        <dbReference type="WBParaSite" id="Minc3s00725g16561"/>
    </source>
</evidence>
<evidence type="ECO:0000313" key="2">
    <source>
        <dbReference type="Proteomes" id="UP000887563"/>
    </source>
</evidence>
<dbReference type="InterPro" id="IPR013320">
    <property type="entry name" value="ConA-like_dom_sf"/>
</dbReference>
<feature type="domain" description="B30.2/SPRY" evidence="1">
    <location>
        <begin position="37"/>
        <end position="226"/>
    </location>
</feature>
<dbReference type="Proteomes" id="UP000887563">
    <property type="component" value="Unplaced"/>
</dbReference>